<dbReference type="PROSITE" id="PS50294">
    <property type="entry name" value="WD_REPEATS_REGION"/>
    <property type="match status" value="2"/>
</dbReference>
<proteinExistence type="predicted"/>
<keyword evidence="2" id="KW-0677">Repeat</keyword>
<evidence type="ECO:0000256" key="3">
    <source>
        <dbReference type="PROSITE-ProRule" id="PRU00221"/>
    </source>
</evidence>
<sequence>MNIKNPKLLWQLTCEGSWPSAVAFVGSGQRVVAANQEGDIYLWDLPAEPGKFEAEKNSERKAPNHDPARKFIGHTNGVSRLRSTRDGKLLVSASLDHSVRIWDPAAAPSGTAEVILDGDQRRSKAKRDKKLEEQILKAPGIKVETVTAKHALAGHTDWVMALGMSGDEQRLISGDARSGVIVWDLPAAKEVARWTGLPWNWIRAAALSQDGKTALVSEQCDKHDDFDIPAAALRIHDATTGDVKFDILKINLSKYDTKATSYGSAQVWRKFVSAGLIAVDITPDGKFAVAGQGGENDTGKFHVIDMETGKVLREIGGHRYGVTDARFSADGKYLLSTGRDTTLRITNLEDGKEVGALGSPRGGQFKDWFSALAISPDEQTVAVADIAGLIQVWSLNS</sequence>
<dbReference type="InterPro" id="IPR036322">
    <property type="entry name" value="WD40_repeat_dom_sf"/>
</dbReference>
<feature type="repeat" description="WD" evidence="3">
    <location>
        <begin position="152"/>
        <end position="193"/>
    </location>
</feature>
<dbReference type="InterPro" id="IPR001680">
    <property type="entry name" value="WD40_rpt"/>
</dbReference>
<gene>
    <name evidence="4" type="ORF">ETAA8_52790</name>
</gene>
<dbReference type="EMBL" id="CP036274">
    <property type="protein sequence ID" value="QDU30160.1"/>
    <property type="molecule type" value="Genomic_DNA"/>
</dbReference>
<dbReference type="AlphaFoldDB" id="A0A517YIV2"/>
<dbReference type="PANTHER" id="PTHR19848:SF8">
    <property type="entry name" value="F-BOX AND WD REPEAT DOMAIN CONTAINING 7"/>
    <property type="match status" value="1"/>
</dbReference>
<name>A0A517YIV2_9BACT</name>
<feature type="repeat" description="WD" evidence="3">
    <location>
        <begin position="71"/>
        <end position="103"/>
    </location>
</feature>
<dbReference type="Gene3D" id="2.130.10.10">
    <property type="entry name" value="YVTN repeat-like/Quinoprotein amine dehydrogenase"/>
    <property type="match status" value="3"/>
</dbReference>
<dbReference type="RefSeq" id="WP_145095176.1">
    <property type="nucleotide sequence ID" value="NZ_CP036274.1"/>
</dbReference>
<dbReference type="Proteomes" id="UP000315017">
    <property type="component" value="Chromosome"/>
</dbReference>
<protein>
    <submittedName>
        <fullName evidence="4">WD domain, G-beta repeat</fullName>
    </submittedName>
</protein>
<dbReference type="SUPFAM" id="SSF50978">
    <property type="entry name" value="WD40 repeat-like"/>
    <property type="match status" value="1"/>
</dbReference>
<feature type="repeat" description="WD" evidence="3">
    <location>
        <begin position="315"/>
        <end position="356"/>
    </location>
</feature>
<dbReference type="Pfam" id="PF00400">
    <property type="entry name" value="WD40"/>
    <property type="match status" value="3"/>
</dbReference>
<evidence type="ECO:0000313" key="5">
    <source>
        <dbReference type="Proteomes" id="UP000315017"/>
    </source>
</evidence>
<keyword evidence="5" id="KW-1185">Reference proteome</keyword>
<evidence type="ECO:0000313" key="4">
    <source>
        <dbReference type="EMBL" id="QDU30160.1"/>
    </source>
</evidence>
<organism evidence="4 5">
    <name type="scientific">Anatilimnocola aggregata</name>
    <dbReference type="NCBI Taxonomy" id="2528021"/>
    <lineage>
        <taxon>Bacteria</taxon>
        <taxon>Pseudomonadati</taxon>
        <taxon>Planctomycetota</taxon>
        <taxon>Planctomycetia</taxon>
        <taxon>Pirellulales</taxon>
        <taxon>Pirellulaceae</taxon>
        <taxon>Anatilimnocola</taxon>
    </lineage>
</organism>
<evidence type="ECO:0000256" key="2">
    <source>
        <dbReference type="ARBA" id="ARBA00022737"/>
    </source>
</evidence>
<dbReference type="OrthoDB" id="1677004at2"/>
<accession>A0A517YIV2</accession>
<dbReference type="KEGG" id="aagg:ETAA8_52790"/>
<dbReference type="PANTHER" id="PTHR19848">
    <property type="entry name" value="WD40 REPEAT PROTEIN"/>
    <property type="match status" value="1"/>
</dbReference>
<keyword evidence="1 3" id="KW-0853">WD repeat</keyword>
<dbReference type="SMART" id="SM00320">
    <property type="entry name" value="WD40"/>
    <property type="match status" value="5"/>
</dbReference>
<dbReference type="InterPro" id="IPR015943">
    <property type="entry name" value="WD40/YVTN_repeat-like_dom_sf"/>
</dbReference>
<dbReference type="PROSITE" id="PS50082">
    <property type="entry name" value="WD_REPEATS_2"/>
    <property type="match status" value="3"/>
</dbReference>
<evidence type="ECO:0000256" key="1">
    <source>
        <dbReference type="ARBA" id="ARBA00022574"/>
    </source>
</evidence>
<reference evidence="4 5" key="1">
    <citation type="submission" date="2019-02" db="EMBL/GenBank/DDBJ databases">
        <title>Deep-cultivation of Planctomycetes and their phenomic and genomic characterization uncovers novel biology.</title>
        <authorList>
            <person name="Wiegand S."/>
            <person name="Jogler M."/>
            <person name="Boedeker C."/>
            <person name="Pinto D."/>
            <person name="Vollmers J."/>
            <person name="Rivas-Marin E."/>
            <person name="Kohn T."/>
            <person name="Peeters S.H."/>
            <person name="Heuer A."/>
            <person name="Rast P."/>
            <person name="Oberbeckmann S."/>
            <person name="Bunk B."/>
            <person name="Jeske O."/>
            <person name="Meyerdierks A."/>
            <person name="Storesund J.E."/>
            <person name="Kallscheuer N."/>
            <person name="Luecker S."/>
            <person name="Lage O.M."/>
            <person name="Pohl T."/>
            <person name="Merkel B.J."/>
            <person name="Hornburger P."/>
            <person name="Mueller R.-W."/>
            <person name="Bruemmer F."/>
            <person name="Labrenz M."/>
            <person name="Spormann A.M."/>
            <person name="Op den Camp H."/>
            <person name="Overmann J."/>
            <person name="Amann R."/>
            <person name="Jetten M.S.M."/>
            <person name="Mascher T."/>
            <person name="Medema M.H."/>
            <person name="Devos D.P."/>
            <person name="Kaster A.-K."/>
            <person name="Ovreas L."/>
            <person name="Rohde M."/>
            <person name="Galperin M.Y."/>
            <person name="Jogler C."/>
        </authorList>
    </citation>
    <scope>NUCLEOTIDE SEQUENCE [LARGE SCALE GENOMIC DNA]</scope>
    <source>
        <strain evidence="4 5">ETA_A8</strain>
    </source>
</reference>